<proteinExistence type="inferred from homology"/>
<accession>A0A0P6VLI1</accession>
<dbReference type="Pfam" id="PF02604">
    <property type="entry name" value="PhdYeFM_antitox"/>
    <property type="match status" value="1"/>
</dbReference>
<comment type="caution">
    <text evidence="3">The sequence shown here is derived from an EMBL/GenBank/DDBJ whole genome shotgun (WGS) entry which is preliminary data.</text>
</comment>
<comment type="function">
    <text evidence="2">Antitoxin component of a type II toxin-antitoxin (TA) system.</text>
</comment>
<sequence>MKTISAADANRHFSKLMRDVAEGDAVIVTSHGRPVAKIVPLTEEDRERDEQVAAGRRLLERLEAQPVLGPLTWTRDELYDDEPYPESF</sequence>
<gene>
    <name evidence="3" type="ORF">ABB55_12040</name>
</gene>
<comment type="similarity">
    <text evidence="1 2">Belongs to the phD/YefM antitoxin family.</text>
</comment>
<reference evidence="3 4" key="1">
    <citation type="submission" date="2015-09" db="EMBL/GenBank/DDBJ databases">
        <authorList>
            <person name="Jackson K.R."/>
            <person name="Lunt B.L."/>
            <person name="Fisher J.N.B."/>
            <person name="Gardner A.V."/>
            <person name="Bailey M.E."/>
            <person name="Deus L.M."/>
            <person name="Earl A.S."/>
            <person name="Gibby P.D."/>
            <person name="Hartmann K.A."/>
            <person name="Liu J.E."/>
            <person name="Manci A.M."/>
            <person name="Nielsen D.A."/>
            <person name="Solomon M.B."/>
            <person name="Breakwell D.P."/>
            <person name="Burnett S.H."/>
            <person name="Grose J.H."/>
        </authorList>
    </citation>
    <scope>NUCLEOTIDE SEQUENCE [LARGE SCALE GENOMIC DNA]</scope>
    <source>
        <strain evidence="3 4">16</strain>
    </source>
</reference>
<name>A0A0P6VLI1_9HYPH</name>
<protein>
    <recommendedName>
        <fullName evidence="2">Antitoxin</fullName>
    </recommendedName>
</protein>
<dbReference type="EMBL" id="LJYW01000001">
    <property type="protein sequence ID" value="KPL52853.1"/>
    <property type="molecule type" value="Genomic_DNA"/>
</dbReference>
<dbReference type="PANTHER" id="PTHR35377:SF8">
    <property type="entry name" value="ANTITOXIN VAPB22"/>
    <property type="match status" value="1"/>
</dbReference>
<dbReference type="STRING" id="665126.ABB55_12040"/>
<dbReference type="SUPFAM" id="SSF143120">
    <property type="entry name" value="YefM-like"/>
    <property type="match status" value="1"/>
</dbReference>
<dbReference type="AlphaFoldDB" id="A0A0P6VLI1"/>
<dbReference type="Gene3D" id="3.40.1620.10">
    <property type="entry name" value="YefM-like domain"/>
    <property type="match status" value="1"/>
</dbReference>
<evidence type="ECO:0000313" key="4">
    <source>
        <dbReference type="Proteomes" id="UP000048984"/>
    </source>
</evidence>
<dbReference type="NCBIfam" id="TIGR01552">
    <property type="entry name" value="phd_fam"/>
    <property type="match status" value="1"/>
</dbReference>
<reference evidence="3 4" key="2">
    <citation type="submission" date="2015-10" db="EMBL/GenBank/DDBJ databases">
        <title>Draft Genome Sequence of Prosthecomicrobium hirschii ATCC 27832.</title>
        <authorList>
            <person name="Daniel J."/>
            <person name="Givan S.A."/>
            <person name="Brun Y.V."/>
            <person name="Brown P.J."/>
        </authorList>
    </citation>
    <scope>NUCLEOTIDE SEQUENCE [LARGE SCALE GENOMIC DNA]</scope>
    <source>
        <strain evidence="3 4">16</strain>
    </source>
</reference>
<dbReference type="PANTHER" id="PTHR35377">
    <property type="entry name" value="ANTITOXIN VAPB49-RELATED-RELATED"/>
    <property type="match status" value="1"/>
</dbReference>
<evidence type="ECO:0000256" key="1">
    <source>
        <dbReference type="ARBA" id="ARBA00009981"/>
    </source>
</evidence>
<dbReference type="InterPro" id="IPR036165">
    <property type="entry name" value="YefM-like_sf"/>
</dbReference>
<evidence type="ECO:0000313" key="3">
    <source>
        <dbReference type="EMBL" id="KPL52853.1"/>
    </source>
</evidence>
<keyword evidence="4" id="KW-1185">Reference proteome</keyword>
<dbReference type="Proteomes" id="UP000048984">
    <property type="component" value="Unassembled WGS sequence"/>
</dbReference>
<evidence type="ECO:0000256" key="2">
    <source>
        <dbReference type="RuleBase" id="RU362080"/>
    </source>
</evidence>
<dbReference type="InterPro" id="IPR051416">
    <property type="entry name" value="phD-YefM_TA_antitoxins"/>
</dbReference>
<dbReference type="InterPro" id="IPR006442">
    <property type="entry name" value="Antitoxin_Phd/YefM"/>
</dbReference>
<organism evidence="3 4">
    <name type="scientific">Prosthecodimorpha hirschii</name>
    <dbReference type="NCBI Taxonomy" id="665126"/>
    <lineage>
        <taxon>Bacteria</taxon>
        <taxon>Pseudomonadati</taxon>
        <taxon>Pseudomonadota</taxon>
        <taxon>Alphaproteobacteria</taxon>
        <taxon>Hyphomicrobiales</taxon>
        <taxon>Ancalomicrobiaceae</taxon>
        <taxon>Prosthecodimorpha</taxon>
    </lineage>
</organism>